<dbReference type="Proteomes" id="UP000319424">
    <property type="component" value="Unassembled WGS sequence"/>
</dbReference>
<reference evidence="1 2" key="1">
    <citation type="submission" date="2019-07" db="EMBL/GenBank/DDBJ databases">
        <title>Criibacterium bergeronii gen. nov., sp. nov. isolated from human clinical samples.</title>
        <authorList>
            <person name="Maheux A.F."/>
            <person name="Boudreau D.K."/>
            <person name="Berube E."/>
            <person name="Brodeur S."/>
            <person name="Bernard K.A."/>
            <person name="Abed J.Y."/>
            <person name="Ducrey E."/>
            <person name="Guay E.F."/>
            <person name="Raymond F."/>
            <person name="Corbeil J."/>
            <person name="Domingo M.-C."/>
            <person name="Roy P.H."/>
            <person name="Boissinot M."/>
            <person name="Tocheva E.I."/>
            <person name="Omar R.F."/>
        </authorList>
    </citation>
    <scope>NUCLEOTIDE SEQUENCE [LARGE SCALE GENOMIC DNA]</scope>
    <source>
        <strain evidence="1 2">CCRI-24246</strain>
    </source>
</reference>
<evidence type="ECO:0000313" key="1">
    <source>
        <dbReference type="EMBL" id="TRW22698.1"/>
    </source>
</evidence>
<evidence type="ECO:0000313" key="2">
    <source>
        <dbReference type="Proteomes" id="UP000319424"/>
    </source>
</evidence>
<name>A0A552UWV4_9FIRM</name>
<dbReference type="InterPro" id="IPR021239">
    <property type="entry name" value="DUF2625"/>
</dbReference>
<dbReference type="RefSeq" id="WP_144398848.1">
    <property type="nucleotide sequence ID" value="NZ_VJXW01000024.1"/>
</dbReference>
<dbReference type="AlphaFoldDB" id="A0A552UWV4"/>
<proteinExistence type="predicted"/>
<dbReference type="OrthoDB" id="1550811at2"/>
<protein>
    <submittedName>
        <fullName evidence="1">DUF2625 family protein</fullName>
    </submittedName>
</protein>
<organism evidence="1 2">
    <name type="scientific">Criibacterium bergeronii</name>
    <dbReference type="NCBI Taxonomy" id="1871336"/>
    <lineage>
        <taxon>Bacteria</taxon>
        <taxon>Bacillati</taxon>
        <taxon>Bacillota</taxon>
        <taxon>Clostridia</taxon>
        <taxon>Peptostreptococcales</taxon>
        <taxon>Filifactoraceae</taxon>
        <taxon>Criibacterium</taxon>
    </lineage>
</organism>
<dbReference type="EMBL" id="VJXW01000024">
    <property type="protein sequence ID" value="TRW22698.1"/>
    <property type="molecule type" value="Genomic_DNA"/>
</dbReference>
<comment type="caution">
    <text evidence="1">The sequence shown here is derived from an EMBL/GenBank/DDBJ whole genome shotgun (WGS) entry which is preliminary data.</text>
</comment>
<gene>
    <name evidence="1" type="ORF">FL857_10995</name>
</gene>
<dbReference type="Pfam" id="PF10946">
    <property type="entry name" value="DUF2625"/>
    <property type="match status" value="1"/>
</dbReference>
<accession>A0A552UWV4</accession>
<sequence length="215" mass="24713">MSNIDNELWKELNKIFKDSNKNIKLNKSTILEGQNAIDVLKITSKSVLGSILFNTSGITVDNWIRVLGSENEKNRGIISFNKINKEGFVNNIDKMLIVADDVVGGIFAMNSGKFSDGIGDIWYFAPDTLKWESLEMKYSEFITWITIGNTDEFYSTLRWNKWQNDASNVNFDEAILIYPFLWSNEIEIETAEKKIVPIEELLSINQEYSKKFKLS</sequence>